<organism evidence="1 2">
    <name type="scientific">Dibothriocephalus latus</name>
    <name type="common">Fish tapeworm</name>
    <name type="synonym">Diphyllobothrium latum</name>
    <dbReference type="NCBI Taxonomy" id="60516"/>
    <lineage>
        <taxon>Eukaryota</taxon>
        <taxon>Metazoa</taxon>
        <taxon>Spiralia</taxon>
        <taxon>Lophotrochozoa</taxon>
        <taxon>Platyhelminthes</taxon>
        <taxon>Cestoda</taxon>
        <taxon>Eucestoda</taxon>
        <taxon>Diphyllobothriidea</taxon>
        <taxon>Diphyllobothriidae</taxon>
        <taxon>Dibothriocephalus</taxon>
    </lineage>
</organism>
<gene>
    <name evidence="1" type="ORF">DILT_LOCUS17605</name>
</gene>
<dbReference type="Proteomes" id="UP000281553">
    <property type="component" value="Unassembled WGS sequence"/>
</dbReference>
<dbReference type="GO" id="GO:0005634">
    <property type="term" value="C:nucleus"/>
    <property type="evidence" value="ECO:0007669"/>
    <property type="project" value="TreeGrafter"/>
</dbReference>
<dbReference type="GO" id="GO:0005737">
    <property type="term" value="C:cytoplasm"/>
    <property type="evidence" value="ECO:0007669"/>
    <property type="project" value="TreeGrafter"/>
</dbReference>
<dbReference type="GO" id="GO:0070936">
    <property type="term" value="P:protein K48-linked ubiquitination"/>
    <property type="evidence" value="ECO:0007669"/>
    <property type="project" value="TreeGrafter"/>
</dbReference>
<dbReference type="AlphaFoldDB" id="A0A3P7P702"/>
<proteinExistence type="predicted"/>
<feature type="non-terminal residue" evidence="1">
    <location>
        <position position="155"/>
    </location>
</feature>
<protein>
    <submittedName>
        <fullName evidence="1">Uncharacterized protein</fullName>
    </submittedName>
</protein>
<dbReference type="EMBL" id="UYRU01093146">
    <property type="protein sequence ID" value="VDN38451.1"/>
    <property type="molecule type" value="Genomic_DNA"/>
</dbReference>
<name>A0A3P7P702_DIBLA</name>
<dbReference type="GO" id="GO:0031146">
    <property type="term" value="P:SCF-dependent proteasomal ubiquitin-dependent protein catabolic process"/>
    <property type="evidence" value="ECO:0007669"/>
    <property type="project" value="InterPro"/>
</dbReference>
<dbReference type="PANTHER" id="PTHR14753">
    <property type="entry name" value="F-BOX ONLY PROTEIN 38"/>
    <property type="match status" value="1"/>
</dbReference>
<reference evidence="1 2" key="1">
    <citation type="submission" date="2018-11" db="EMBL/GenBank/DDBJ databases">
        <authorList>
            <consortium name="Pathogen Informatics"/>
        </authorList>
    </citation>
    <scope>NUCLEOTIDE SEQUENCE [LARGE SCALE GENOMIC DNA]</scope>
</reference>
<dbReference type="PANTHER" id="PTHR14753:SF3">
    <property type="entry name" value="F-BOX ONLY PROTEIN 38"/>
    <property type="match status" value="1"/>
</dbReference>
<dbReference type="OrthoDB" id="10036898at2759"/>
<accession>A0A3P7P702</accession>
<evidence type="ECO:0000313" key="1">
    <source>
        <dbReference type="EMBL" id="VDN38451.1"/>
    </source>
</evidence>
<dbReference type="InterPro" id="IPR042354">
    <property type="entry name" value="FBX38"/>
</dbReference>
<keyword evidence="2" id="KW-1185">Reference proteome</keyword>
<sequence length="155" mass="16954">MNNCIGPARARRYGSIFAALARAPQLMRMELVATRFVDGLIEAIIDADLAPAHPFRNLQRLVLAGNKDATEMDVGLLLVAGQMSLNHVALQIWHTRNSLFEALAFAGVRLTRLESLVLGYQDPYQSRLTASELASVELVDSSDSLMPVCSITDRG</sequence>
<evidence type="ECO:0000313" key="2">
    <source>
        <dbReference type="Proteomes" id="UP000281553"/>
    </source>
</evidence>